<evidence type="ECO:0000256" key="6">
    <source>
        <dbReference type="ARBA" id="ARBA00022741"/>
    </source>
</evidence>
<dbReference type="Proteomes" id="UP001331936">
    <property type="component" value="Unassembled WGS sequence"/>
</dbReference>
<evidence type="ECO:0000256" key="14">
    <source>
        <dbReference type="ARBA" id="ARBA00025153"/>
    </source>
</evidence>
<feature type="binding site" evidence="18">
    <location>
        <position position="122"/>
    </location>
    <ligand>
        <name>K(+)</name>
        <dbReference type="ChEBI" id="CHEBI:29103"/>
    </ligand>
</feature>
<feature type="binding site" evidence="17">
    <location>
        <begin position="384"/>
        <end position="388"/>
    </location>
    <ligand>
        <name>AMP</name>
        <dbReference type="ChEBI" id="CHEBI:456215"/>
    </ligand>
</feature>
<comment type="function">
    <text evidence="17">Catalyzes the dehydration of the S-form of NAD(P)HX at the expense of ADP, which is converted to AMP. Together with NAD(P)HX epimerase, which catalyzes the epimerization of the S- and R-forms, the enzyme allows the repair of both epimers of NAD(P)HX, a damaged form of NAD(P)H that is a result of enzymatic or heat-dependent hydration.</text>
</comment>
<accession>A0ABU7JV34</accession>
<feature type="binding site" evidence="18">
    <location>
        <position position="155"/>
    </location>
    <ligand>
        <name>K(+)</name>
        <dbReference type="ChEBI" id="CHEBI:29103"/>
    </ligand>
</feature>
<comment type="similarity">
    <text evidence="18">Belongs to the NnrE/AIBP family.</text>
</comment>
<keyword evidence="10 17" id="KW-0520">NAD</keyword>
<sequence>MRSYYSCEQVRAAEAPLLAALPEGTLMRRAAYGLAGVVAGELRTRTGAVAGRRVSLLVGSGDNGGDALWAGAFLRKRGVAVTALLLAPDKAHRAGLEALRSAGGRAVSAAPHRLGDPDLVLDGIVGISGRGPLRPAAAELVEAITAPVVAVDTPSGVDPDTGAVDGPAVSADVTVAFGAYKPVHALAAARCGRVELVDIGLELPPADLVAAEPSEIGAVWPVPEADDDKYSQGVVGIVAGSDRFPGAGVLCSGGAVAATSGMVRYAGSAAAQVLARYPEVVAASSFAAAGRAQAWVVGPGGGTDDEAARTLREVLSTDLPVLVDADGLTVLARDPSLVRHRAAPTLLTPHAGEFARLTGHRPETDRVAAVRALAADWQVHVLLKGRATLIARPDGHVFVNDAGGSWASTAGAGDVLAGVVGALMSSGMAPDLAAAAGARAHALAANLAARGGAAAAPIAASGIQAHLGAAVRILRAHLPES</sequence>
<evidence type="ECO:0000256" key="17">
    <source>
        <dbReference type="HAMAP-Rule" id="MF_01965"/>
    </source>
</evidence>
<keyword evidence="11 18" id="KW-0413">Isomerase</keyword>
<dbReference type="SUPFAM" id="SSF64153">
    <property type="entry name" value="YjeF N-terminal domain-like"/>
    <property type="match status" value="1"/>
</dbReference>
<dbReference type="InterPro" id="IPR029056">
    <property type="entry name" value="Ribokinase-like"/>
</dbReference>
<dbReference type="Pfam" id="PF01256">
    <property type="entry name" value="Carb_kinase"/>
    <property type="match status" value="1"/>
</dbReference>
<feature type="binding site" evidence="17">
    <location>
        <position position="413"/>
    </location>
    <ligand>
        <name>AMP</name>
        <dbReference type="ChEBI" id="CHEBI:456215"/>
    </ligand>
</feature>
<dbReference type="HAMAP" id="MF_01966">
    <property type="entry name" value="NADHX_epimerase"/>
    <property type="match status" value="1"/>
</dbReference>
<dbReference type="PIRSF" id="PIRSF017184">
    <property type="entry name" value="Nnr"/>
    <property type="match status" value="1"/>
</dbReference>
<dbReference type="InterPro" id="IPR000631">
    <property type="entry name" value="CARKD"/>
</dbReference>
<name>A0ABU7JV34_9NOCA</name>
<keyword evidence="5 18" id="KW-0479">Metal-binding</keyword>
<dbReference type="Pfam" id="PF03853">
    <property type="entry name" value="YjeF_N"/>
    <property type="match status" value="1"/>
</dbReference>
<evidence type="ECO:0000256" key="16">
    <source>
        <dbReference type="ARBA" id="ARBA00049209"/>
    </source>
</evidence>
<feature type="binding site" evidence="17">
    <location>
        <position position="414"/>
    </location>
    <ligand>
        <name>(6S)-NADPHX</name>
        <dbReference type="ChEBI" id="CHEBI:64076"/>
    </ligand>
</feature>
<gene>
    <name evidence="18" type="primary">nnrE</name>
    <name evidence="17" type="synonym">nnrD</name>
    <name evidence="22" type="ORF">Q8814_17450</name>
</gene>
<evidence type="ECO:0000256" key="15">
    <source>
        <dbReference type="ARBA" id="ARBA00048238"/>
    </source>
</evidence>
<feature type="binding site" evidence="17">
    <location>
        <position position="350"/>
    </location>
    <ligand>
        <name>(6S)-NADPHX</name>
        <dbReference type="ChEBI" id="CHEBI:64076"/>
    </ligand>
</feature>
<comment type="similarity">
    <text evidence="4 19">In the C-terminal section; belongs to the NnrD/CARKD family.</text>
</comment>
<keyword evidence="8 17" id="KW-0521">NADP</keyword>
<organism evidence="22 23">
    <name type="scientific">Rhodococcus chondri</name>
    <dbReference type="NCBI Taxonomy" id="3065941"/>
    <lineage>
        <taxon>Bacteria</taxon>
        <taxon>Bacillati</taxon>
        <taxon>Actinomycetota</taxon>
        <taxon>Actinomycetes</taxon>
        <taxon>Mycobacteriales</taxon>
        <taxon>Nocardiaceae</taxon>
        <taxon>Rhodococcus</taxon>
    </lineage>
</organism>
<dbReference type="InterPro" id="IPR036652">
    <property type="entry name" value="YjeF_N_dom_sf"/>
</dbReference>
<dbReference type="Gene3D" id="3.40.50.10260">
    <property type="entry name" value="YjeF N-terminal domain"/>
    <property type="match status" value="1"/>
</dbReference>
<comment type="similarity">
    <text evidence="17">Belongs to the NnrD/CARKD family.</text>
</comment>
<dbReference type="SUPFAM" id="SSF53613">
    <property type="entry name" value="Ribokinase-like"/>
    <property type="match status" value="1"/>
</dbReference>
<evidence type="ECO:0000256" key="18">
    <source>
        <dbReference type="HAMAP-Rule" id="MF_01966"/>
    </source>
</evidence>
<dbReference type="PROSITE" id="PS51385">
    <property type="entry name" value="YJEF_N"/>
    <property type="match status" value="1"/>
</dbReference>
<evidence type="ECO:0000313" key="22">
    <source>
        <dbReference type="EMBL" id="MEE2033883.1"/>
    </source>
</evidence>
<dbReference type="CDD" id="cd01171">
    <property type="entry name" value="YXKO-related"/>
    <property type="match status" value="1"/>
</dbReference>
<comment type="catalytic activity">
    <reaction evidence="16 17 19">
        <text>(6S)-NADPHX + ADP = AMP + phosphate + NADPH + H(+)</text>
        <dbReference type="Rhea" id="RHEA:32235"/>
        <dbReference type="ChEBI" id="CHEBI:15378"/>
        <dbReference type="ChEBI" id="CHEBI:43474"/>
        <dbReference type="ChEBI" id="CHEBI:57783"/>
        <dbReference type="ChEBI" id="CHEBI:64076"/>
        <dbReference type="ChEBI" id="CHEBI:456215"/>
        <dbReference type="ChEBI" id="CHEBI:456216"/>
        <dbReference type="EC" id="4.2.1.136"/>
    </reaction>
</comment>
<feature type="domain" description="YjeF C-terminal" evidence="20">
    <location>
        <begin position="212"/>
        <end position="474"/>
    </location>
</feature>
<evidence type="ECO:0000259" key="20">
    <source>
        <dbReference type="PROSITE" id="PS51383"/>
    </source>
</evidence>
<reference evidence="22 23" key="1">
    <citation type="submission" date="2023-08" db="EMBL/GenBank/DDBJ databases">
        <authorList>
            <person name="Girao M."/>
            <person name="Carvalho M.F."/>
        </authorList>
    </citation>
    <scope>NUCLEOTIDE SEQUENCE [LARGE SCALE GENOMIC DNA]</scope>
    <source>
        <strain evidence="22 23">CC-R104</strain>
    </source>
</reference>
<dbReference type="InterPro" id="IPR004443">
    <property type="entry name" value="YjeF_N_dom"/>
</dbReference>
<evidence type="ECO:0000256" key="19">
    <source>
        <dbReference type="PIRNR" id="PIRNR017184"/>
    </source>
</evidence>
<evidence type="ECO:0000256" key="1">
    <source>
        <dbReference type="ARBA" id="ARBA00000013"/>
    </source>
</evidence>
<evidence type="ECO:0000259" key="21">
    <source>
        <dbReference type="PROSITE" id="PS51385"/>
    </source>
</evidence>
<evidence type="ECO:0000256" key="13">
    <source>
        <dbReference type="ARBA" id="ARBA00023268"/>
    </source>
</evidence>
<comment type="function">
    <text evidence="18">Catalyzes the epimerization of the S- and R-forms of NAD(P)HX, a damaged form of NAD(P)H that is a result of enzymatic or heat-dependent hydration. This is a prerequisite for the S-specific NAD(P)H-hydrate dehydratase to allow the repair of both epimers of NAD(P)HX.</text>
</comment>
<evidence type="ECO:0000256" key="7">
    <source>
        <dbReference type="ARBA" id="ARBA00022840"/>
    </source>
</evidence>
<evidence type="ECO:0000256" key="8">
    <source>
        <dbReference type="ARBA" id="ARBA00022857"/>
    </source>
</evidence>
<dbReference type="InterPro" id="IPR017953">
    <property type="entry name" value="Carbohydrate_kinase_pred_CS"/>
</dbReference>
<comment type="function">
    <text evidence="14 19">Bifunctional enzyme that catalyzes the epimerization of the S- and R-forms of NAD(P)HX and the dehydration of the S-form of NAD(P)HX at the expense of ADP, which is converted to AMP. This allows the repair of both epimers of NAD(P)HX, a damaged form of NAD(P)H that is a result of enzymatic or heat-dependent hydration.</text>
</comment>
<dbReference type="PROSITE" id="PS01050">
    <property type="entry name" value="YJEF_C_2"/>
    <property type="match status" value="1"/>
</dbReference>
<evidence type="ECO:0000256" key="9">
    <source>
        <dbReference type="ARBA" id="ARBA00022958"/>
    </source>
</evidence>
<feature type="binding site" evidence="18">
    <location>
        <position position="63"/>
    </location>
    <ligand>
        <name>K(+)</name>
        <dbReference type="ChEBI" id="CHEBI:29103"/>
    </ligand>
</feature>
<evidence type="ECO:0000256" key="2">
    <source>
        <dbReference type="ARBA" id="ARBA00000909"/>
    </source>
</evidence>
<dbReference type="RefSeq" id="WP_330153274.1">
    <property type="nucleotide sequence ID" value="NZ_JAUZMZ010000105.1"/>
</dbReference>
<feature type="binding site" evidence="17">
    <location>
        <position position="247"/>
    </location>
    <ligand>
        <name>(6S)-NADPHX</name>
        <dbReference type="ChEBI" id="CHEBI:64076"/>
    </ligand>
</feature>
<dbReference type="HAMAP" id="MF_01965">
    <property type="entry name" value="NADHX_dehydratase"/>
    <property type="match status" value="1"/>
</dbReference>
<comment type="similarity">
    <text evidence="3 19">In the N-terminal section; belongs to the NnrE/AIBP family.</text>
</comment>
<dbReference type="InterPro" id="IPR030677">
    <property type="entry name" value="Nnr"/>
</dbReference>
<dbReference type="PROSITE" id="PS51383">
    <property type="entry name" value="YJEF_C_3"/>
    <property type="match status" value="1"/>
</dbReference>
<comment type="cofactor">
    <cofactor evidence="18 19">
        <name>K(+)</name>
        <dbReference type="ChEBI" id="CHEBI:29103"/>
    </cofactor>
    <text evidence="18 19">Binds 1 potassium ion per subunit.</text>
</comment>
<dbReference type="NCBIfam" id="TIGR00196">
    <property type="entry name" value="yjeF_cterm"/>
    <property type="match status" value="1"/>
</dbReference>
<evidence type="ECO:0000256" key="5">
    <source>
        <dbReference type="ARBA" id="ARBA00022723"/>
    </source>
</evidence>
<keyword evidence="7 17" id="KW-0067">ATP-binding</keyword>
<feature type="binding site" evidence="18">
    <location>
        <begin position="62"/>
        <end position="66"/>
    </location>
    <ligand>
        <name>(6S)-NADPHX</name>
        <dbReference type="ChEBI" id="CHEBI:64076"/>
    </ligand>
</feature>
<feature type="binding site" evidence="18">
    <location>
        <position position="152"/>
    </location>
    <ligand>
        <name>(6S)-NADPHX</name>
        <dbReference type="ChEBI" id="CHEBI:64076"/>
    </ligand>
</feature>
<evidence type="ECO:0000256" key="10">
    <source>
        <dbReference type="ARBA" id="ARBA00023027"/>
    </source>
</evidence>
<comment type="catalytic activity">
    <reaction evidence="15 17 19">
        <text>(6S)-NADHX + ADP = AMP + phosphate + NADH + H(+)</text>
        <dbReference type="Rhea" id="RHEA:32223"/>
        <dbReference type="ChEBI" id="CHEBI:15378"/>
        <dbReference type="ChEBI" id="CHEBI:43474"/>
        <dbReference type="ChEBI" id="CHEBI:57945"/>
        <dbReference type="ChEBI" id="CHEBI:64074"/>
        <dbReference type="ChEBI" id="CHEBI:456215"/>
        <dbReference type="ChEBI" id="CHEBI:456216"/>
        <dbReference type="EC" id="4.2.1.136"/>
    </reaction>
</comment>
<keyword evidence="6 17" id="KW-0547">Nucleotide-binding</keyword>
<comment type="subunit">
    <text evidence="17">Homotetramer.</text>
</comment>
<evidence type="ECO:0000256" key="11">
    <source>
        <dbReference type="ARBA" id="ARBA00023235"/>
    </source>
</evidence>
<dbReference type="PANTHER" id="PTHR12592">
    <property type="entry name" value="ATP-DEPENDENT (S)-NAD(P)H-HYDRATE DEHYDRATASE FAMILY MEMBER"/>
    <property type="match status" value="1"/>
</dbReference>
<comment type="caution">
    <text evidence="18">Lacks conserved residue(s) required for the propagation of feature annotation.</text>
</comment>
<evidence type="ECO:0000313" key="23">
    <source>
        <dbReference type="Proteomes" id="UP001331936"/>
    </source>
</evidence>
<feature type="binding site" evidence="18">
    <location>
        <begin position="126"/>
        <end position="132"/>
    </location>
    <ligand>
        <name>(6S)-NADPHX</name>
        <dbReference type="ChEBI" id="CHEBI:64076"/>
    </ligand>
</feature>
<comment type="catalytic activity">
    <reaction evidence="1 18 19">
        <text>(6R)-NADHX = (6S)-NADHX</text>
        <dbReference type="Rhea" id="RHEA:32215"/>
        <dbReference type="ChEBI" id="CHEBI:64074"/>
        <dbReference type="ChEBI" id="CHEBI:64075"/>
        <dbReference type="EC" id="5.1.99.6"/>
    </reaction>
</comment>
<feature type="binding site" evidence="17">
    <location>
        <position position="300"/>
    </location>
    <ligand>
        <name>(6S)-NADPHX</name>
        <dbReference type="ChEBI" id="CHEBI:64076"/>
    </ligand>
</feature>
<keyword evidence="12 17" id="KW-0456">Lyase</keyword>
<dbReference type="PANTHER" id="PTHR12592:SF0">
    <property type="entry name" value="ATP-DEPENDENT (S)-NAD(P)H-HYDRATE DEHYDRATASE"/>
    <property type="match status" value="1"/>
</dbReference>
<protein>
    <recommendedName>
        <fullName evidence="19">Bifunctional NAD(P)H-hydrate repair enzyme</fullName>
    </recommendedName>
    <alternativeName>
        <fullName evidence="19">Nicotinamide nucleotide repair protein</fullName>
    </alternativeName>
    <domain>
        <recommendedName>
            <fullName evidence="19">ADP-dependent (S)-NAD(P)H-hydrate dehydratase</fullName>
            <ecNumber evidence="19">4.2.1.136</ecNumber>
        </recommendedName>
        <alternativeName>
            <fullName evidence="19">ADP-dependent NAD(P)HX dehydratase</fullName>
        </alternativeName>
    </domain>
    <domain>
        <recommendedName>
            <fullName evidence="19">NAD(P)H-hydrate epimerase</fullName>
            <ecNumber evidence="19">5.1.99.6</ecNumber>
        </recommendedName>
    </domain>
</protein>
<keyword evidence="13" id="KW-0511">Multifunctional enzyme</keyword>
<proteinExistence type="inferred from homology"/>
<evidence type="ECO:0000256" key="4">
    <source>
        <dbReference type="ARBA" id="ARBA00009524"/>
    </source>
</evidence>
<keyword evidence="23" id="KW-1185">Reference proteome</keyword>
<dbReference type="NCBIfam" id="TIGR00197">
    <property type="entry name" value="yjeF_nterm"/>
    <property type="match status" value="1"/>
</dbReference>
<dbReference type="EMBL" id="JAUZMZ010000105">
    <property type="protein sequence ID" value="MEE2033883.1"/>
    <property type="molecule type" value="Genomic_DNA"/>
</dbReference>
<dbReference type="Gene3D" id="3.40.1190.20">
    <property type="match status" value="1"/>
</dbReference>
<evidence type="ECO:0000256" key="12">
    <source>
        <dbReference type="ARBA" id="ARBA00023239"/>
    </source>
</evidence>
<dbReference type="EC" id="4.2.1.136" evidence="19"/>
<dbReference type="EC" id="5.1.99.6" evidence="19"/>
<evidence type="ECO:0000256" key="3">
    <source>
        <dbReference type="ARBA" id="ARBA00006001"/>
    </source>
</evidence>
<keyword evidence="9 18" id="KW-0630">Potassium</keyword>
<comment type="cofactor">
    <cofactor evidence="17">
        <name>Mg(2+)</name>
        <dbReference type="ChEBI" id="CHEBI:18420"/>
    </cofactor>
</comment>
<comment type="catalytic activity">
    <reaction evidence="2 18 19">
        <text>(6R)-NADPHX = (6S)-NADPHX</text>
        <dbReference type="Rhea" id="RHEA:32227"/>
        <dbReference type="ChEBI" id="CHEBI:64076"/>
        <dbReference type="ChEBI" id="CHEBI:64077"/>
        <dbReference type="EC" id="5.1.99.6"/>
    </reaction>
</comment>
<comment type="caution">
    <text evidence="22">The sequence shown here is derived from an EMBL/GenBank/DDBJ whole genome shotgun (WGS) entry which is preliminary data.</text>
</comment>
<feature type="domain" description="YjeF N-terminal" evidence="21">
    <location>
        <begin position="10"/>
        <end position="207"/>
    </location>
</feature>